<dbReference type="InterPro" id="IPR037407">
    <property type="entry name" value="MLP_fam"/>
</dbReference>
<evidence type="ECO:0000313" key="2">
    <source>
        <dbReference type="EMBL" id="EJJ03926.1"/>
    </source>
</evidence>
<dbReference type="PANTHER" id="PTHR38444">
    <property type="entry name" value="ENTEROBACTIN BIOSYNTHESIS PROTEIN YBDZ"/>
    <property type="match status" value="1"/>
</dbReference>
<dbReference type="eggNOG" id="COG3251">
    <property type="taxonomic scope" value="Bacteria"/>
</dbReference>
<feature type="domain" description="MbtH-like" evidence="1">
    <location>
        <begin position="4"/>
        <end position="53"/>
    </location>
</feature>
<dbReference type="HOGENOM" id="CLU_181321_1_0_11"/>
<dbReference type="GO" id="GO:0019290">
    <property type="term" value="P:siderophore biosynthetic process"/>
    <property type="evidence" value="ECO:0007669"/>
    <property type="project" value="TreeGrafter"/>
</dbReference>
<gene>
    <name evidence="2" type="ORF">SU9_26374</name>
</gene>
<dbReference type="STRING" id="1160718.SU9_26374"/>
<dbReference type="PANTHER" id="PTHR38444:SF1">
    <property type="entry name" value="ENTEROBACTIN BIOSYNTHESIS PROTEIN YBDZ"/>
    <property type="match status" value="1"/>
</dbReference>
<dbReference type="InterPro" id="IPR038020">
    <property type="entry name" value="MbtH-like_sf"/>
</dbReference>
<organism evidence="2">
    <name type="scientific">Streptomyces auratus AGR0001</name>
    <dbReference type="NCBI Taxonomy" id="1160718"/>
    <lineage>
        <taxon>Bacteria</taxon>
        <taxon>Bacillati</taxon>
        <taxon>Actinomycetota</taxon>
        <taxon>Actinomycetes</taxon>
        <taxon>Kitasatosporales</taxon>
        <taxon>Streptomycetaceae</taxon>
        <taxon>Streptomyces</taxon>
    </lineage>
</organism>
<sequence>MGEHDMDENARYQVLRNDEDQYSLWLADLEIPAGWQAVGKEGTQDECAAYVDEVWTDMRPRSLRERMENAGS</sequence>
<comment type="caution">
    <text evidence="2">The sequence shown here is derived from an EMBL/GenBank/DDBJ whole genome shotgun (WGS) entry which is preliminary data.</text>
</comment>
<dbReference type="InterPro" id="IPR005153">
    <property type="entry name" value="MbtH-like_dom"/>
</dbReference>
<proteinExistence type="predicted"/>
<dbReference type="Gene3D" id="3.90.820.10">
    <property type="entry name" value="Structural Genomics, Unknown Function 30-nov-00 1gh9 Mol_id"/>
    <property type="match status" value="1"/>
</dbReference>
<dbReference type="Pfam" id="PF03621">
    <property type="entry name" value="MbtH"/>
    <property type="match status" value="1"/>
</dbReference>
<accession>J1ZQW5</accession>
<dbReference type="EMBL" id="AJGV01000161">
    <property type="protein sequence ID" value="EJJ03926.1"/>
    <property type="molecule type" value="Genomic_DNA"/>
</dbReference>
<dbReference type="SUPFAM" id="SSF160582">
    <property type="entry name" value="MbtH-like"/>
    <property type="match status" value="1"/>
</dbReference>
<dbReference type="PATRIC" id="fig|1160718.3.peg.5344"/>
<protein>
    <submittedName>
        <fullName evidence="2">MbtH domain-containing protein</fullName>
    </submittedName>
</protein>
<dbReference type="GO" id="GO:0005829">
    <property type="term" value="C:cytosol"/>
    <property type="evidence" value="ECO:0007669"/>
    <property type="project" value="TreeGrafter"/>
</dbReference>
<evidence type="ECO:0000259" key="1">
    <source>
        <dbReference type="SMART" id="SM00923"/>
    </source>
</evidence>
<dbReference type="SMART" id="SM00923">
    <property type="entry name" value="MbtH"/>
    <property type="match status" value="1"/>
</dbReference>
<dbReference type="AlphaFoldDB" id="J1ZQW5"/>
<reference evidence="2" key="1">
    <citation type="journal article" date="2012" name="J. Bacteriol.">
        <title>Genome Sequence of Streptomyces auratus Strain AGR0001, a Phoslactomycin-Producing Actinomycete.</title>
        <authorList>
            <person name="Han X."/>
            <person name="Li M."/>
            <person name="Ding Z."/>
            <person name="Zhao J."/>
            <person name="Ji K."/>
            <person name="Wen M."/>
            <person name="Lu T."/>
        </authorList>
    </citation>
    <scope>NUCLEOTIDE SEQUENCE [LARGE SCALE GENOMIC DNA]</scope>
    <source>
        <strain evidence="2">AGR0001</strain>
    </source>
</reference>
<name>J1ZQW5_9ACTN</name>